<reference evidence="1 2" key="1">
    <citation type="journal article" name="Sci. Rep.">
        <title>Genome-scale phylogenetic analyses confirm Olpidium as the closest living zoosporic fungus to the non-flagellated, terrestrial fungi.</title>
        <authorList>
            <person name="Chang Y."/>
            <person name="Rochon D."/>
            <person name="Sekimoto S."/>
            <person name="Wang Y."/>
            <person name="Chovatia M."/>
            <person name="Sandor L."/>
            <person name="Salamov A."/>
            <person name="Grigoriev I.V."/>
            <person name="Stajich J.E."/>
            <person name="Spatafora J.W."/>
        </authorList>
    </citation>
    <scope>NUCLEOTIDE SEQUENCE [LARGE SCALE GENOMIC DNA]</scope>
    <source>
        <strain evidence="1">S191</strain>
    </source>
</reference>
<feature type="non-terminal residue" evidence="1">
    <location>
        <position position="226"/>
    </location>
</feature>
<proteinExistence type="predicted"/>
<feature type="non-terminal residue" evidence="1">
    <location>
        <position position="1"/>
    </location>
</feature>
<gene>
    <name evidence="1" type="ORF">BJ554DRAFT_3402</name>
</gene>
<evidence type="ECO:0000313" key="1">
    <source>
        <dbReference type="EMBL" id="KAG5462824.1"/>
    </source>
</evidence>
<name>A0A8H8A0C5_9FUNG</name>
<dbReference type="EMBL" id="JAEFCI010001559">
    <property type="protein sequence ID" value="KAG5462824.1"/>
    <property type="molecule type" value="Genomic_DNA"/>
</dbReference>
<sequence length="226" mass="24429">VARTAARARTLFARLSGFGERRRQRVCSLAALVVSQSKGDVFAIVFESVSFVAGLLRPLALAFRSALLFRLKVQERPYDRARRPVAVKEHAYVFLQRRRHVRFNAVGPVLLSFELGPSESPRFPVASSLSRFRVASPVAFGPFLGASSAVVNSSPPIGVRVAQELLGCVSVWVARETCAAFDVAALAPLPAAVARVVWSMAAPMNERRRARGSAGRSRAIAAASQT</sequence>
<comment type="caution">
    <text evidence="1">The sequence shown here is derived from an EMBL/GenBank/DDBJ whole genome shotgun (WGS) entry which is preliminary data.</text>
</comment>
<accession>A0A8H8A0C5</accession>
<dbReference type="Proteomes" id="UP000673691">
    <property type="component" value="Unassembled WGS sequence"/>
</dbReference>
<organism evidence="1 2">
    <name type="scientific">Olpidium bornovanus</name>
    <dbReference type="NCBI Taxonomy" id="278681"/>
    <lineage>
        <taxon>Eukaryota</taxon>
        <taxon>Fungi</taxon>
        <taxon>Fungi incertae sedis</taxon>
        <taxon>Olpidiomycota</taxon>
        <taxon>Olpidiomycotina</taxon>
        <taxon>Olpidiomycetes</taxon>
        <taxon>Olpidiales</taxon>
        <taxon>Olpidiaceae</taxon>
        <taxon>Olpidium</taxon>
    </lineage>
</organism>
<evidence type="ECO:0000313" key="2">
    <source>
        <dbReference type="Proteomes" id="UP000673691"/>
    </source>
</evidence>
<dbReference type="AlphaFoldDB" id="A0A8H8A0C5"/>
<keyword evidence="2" id="KW-1185">Reference proteome</keyword>
<protein>
    <submittedName>
        <fullName evidence="1">Uncharacterized protein</fullName>
    </submittedName>
</protein>